<accession>A0A6N9HM95</accession>
<organism evidence="1 2">
    <name type="scientific">Pseudoduganella guangdongensis</name>
    <dbReference type="NCBI Taxonomy" id="2692179"/>
    <lineage>
        <taxon>Bacteria</taxon>
        <taxon>Pseudomonadati</taxon>
        <taxon>Pseudomonadota</taxon>
        <taxon>Betaproteobacteria</taxon>
        <taxon>Burkholderiales</taxon>
        <taxon>Oxalobacteraceae</taxon>
        <taxon>Telluria group</taxon>
        <taxon>Pseudoduganella</taxon>
    </lineage>
</organism>
<dbReference type="InterPro" id="IPR058240">
    <property type="entry name" value="rSAM_sf"/>
</dbReference>
<reference evidence="1 2" key="1">
    <citation type="submission" date="2019-12" db="EMBL/GenBank/DDBJ databases">
        <title>Novel species isolated from a subtropical stream in China.</title>
        <authorList>
            <person name="Lu H."/>
        </authorList>
    </citation>
    <scope>NUCLEOTIDE SEQUENCE [LARGE SCALE GENOMIC DNA]</scope>
    <source>
        <strain evidence="1 2">DS3</strain>
    </source>
</reference>
<evidence type="ECO:0000313" key="2">
    <source>
        <dbReference type="Proteomes" id="UP000448575"/>
    </source>
</evidence>
<dbReference type="EMBL" id="WWCJ01000016">
    <property type="protein sequence ID" value="MYN04397.1"/>
    <property type="molecule type" value="Genomic_DNA"/>
</dbReference>
<dbReference type="InterPro" id="IPR007197">
    <property type="entry name" value="rSAM"/>
</dbReference>
<dbReference type="GO" id="GO:0003824">
    <property type="term" value="F:catalytic activity"/>
    <property type="evidence" value="ECO:0007669"/>
    <property type="project" value="InterPro"/>
</dbReference>
<dbReference type="SUPFAM" id="SSF102114">
    <property type="entry name" value="Radical SAM enzymes"/>
    <property type="match status" value="1"/>
</dbReference>
<protein>
    <recommendedName>
        <fullName evidence="3">Radical SAM protein</fullName>
    </recommendedName>
</protein>
<keyword evidence="2" id="KW-1185">Reference proteome</keyword>
<sequence length="390" mass="43837">MPNTKHVNFTIIVNWKARGFGCSKVCAYCNWRGSPLLPQGAQSEAEVREFIRKCDKSFITISGGGDPLYRFEENFPALLSMSDTIKEEGYKVRIITREVRHVAKLKGIADHVSISLDDDVLQLLDNHQRIWDLHQLDIEFSLVLPPLPMANLLELKPQYAALHKRLGRRLVLRENFNSIFSLEAASMSFGHGGIVFVPKSLCLNSRYLSAIDCTGHEIVQDNAALAGFLMANPDAYLFGGFVKHLLDPVVHLEYSDIDVIALNTGVMDALVQQFGFTFKDVSPEGAYPRYFMGKSVRAGKSIQLILMDSDADAKRFIFNAQFAVDRAGFNQGFFFDPMIGEDAIHEAIHNKVAQTVPGTRSMDLFQPDRLLVEQRHKSQLIKKGFLISRL</sequence>
<dbReference type="SFLD" id="SFLDS00029">
    <property type="entry name" value="Radical_SAM"/>
    <property type="match status" value="1"/>
</dbReference>
<dbReference type="AlphaFoldDB" id="A0A6N9HM95"/>
<name>A0A6N9HM95_9BURK</name>
<dbReference type="GO" id="GO:0051536">
    <property type="term" value="F:iron-sulfur cluster binding"/>
    <property type="evidence" value="ECO:0007669"/>
    <property type="project" value="InterPro"/>
</dbReference>
<gene>
    <name evidence="1" type="ORF">GTP41_20090</name>
</gene>
<proteinExistence type="predicted"/>
<comment type="caution">
    <text evidence="1">The sequence shown here is derived from an EMBL/GenBank/DDBJ whole genome shotgun (WGS) entry which is preliminary data.</text>
</comment>
<dbReference type="RefSeq" id="WP_161027353.1">
    <property type="nucleotide sequence ID" value="NZ_WWCJ01000016.1"/>
</dbReference>
<evidence type="ECO:0008006" key="3">
    <source>
        <dbReference type="Google" id="ProtNLM"/>
    </source>
</evidence>
<dbReference type="Proteomes" id="UP000448575">
    <property type="component" value="Unassembled WGS sequence"/>
</dbReference>
<evidence type="ECO:0000313" key="1">
    <source>
        <dbReference type="EMBL" id="MYN04397.1"/>
    </source>
</evidence>